<dbReference type="AlphaFoldDB" id="A0A7C8J173"/>
<evidence type="ECO:0000256" key="1">
    <source>
        <dbReference type="SAM" id="MobiDB-lite"/>
    </source>
</evidence>
<reference evidence="3 4" key="1">
    <citation type="submission" date="2019-06" db="EMBL/GenBank/DDBJ databases">
        <authorList>
            <person name="Palmer J.M."/>
        </authorList>
    </citation>
    <scope>NUCLEOTIDE SEQUENCE [LARGE SCALE GENOMIC DNA]</scope>
    <source>
        <strain evidence="3 4">TWF102</strain>
    </source>
</reference>
<protein>
    <recommendedName>
        <fullName evidence="5">Extracellular membrane protein CFEM domain-containing protein</fullName>
    </recommendedName>
</protein>
<comment type="caution">
    <text evidence="3">The sequence shown here is derived from an EMBL/GenBank/DDBJ whole genome shotgun (WGS) entry which is preliminary data.</text>
</comment>
<feature type="region of interest" description="Disordered" evidence="1">
    <location>
        <begin position="69"/>
        <end position="105"/>
    </location>
</feature>
<evidence type="ECO:0008006" key="5">
    <source>
        <dbReference type="Google" id="ProtNLM"/>
    </source>
</evidence>
<feature type="chain" id="PRO_5028913564" description="Extracellular membrane protein CFEM domain-containing protein" evidence="2">
    <location>
        <begin position="18"/>
        <end position="215"/>
    </location>
</feature>
<feature type="compositionally biased region" description="Basic and acidic residues" evidence="1">
    <location>
        <begin position="182"/>
        <end position="193"/>
    </location>
</feature>
<sequence length="215" mass="22978">MQIKIAILSFLVAGAAARTPFPQTSRTTSTTRYPGRCSPATITKIVPQKCPISYITKTVTQTTTVTKVVDPGPQTEEVEEEEPPTSSTTSTTKIGPQTPELPKCPPSTTVRAFRTCLQNAPPCPTERRCINMKFNLTHDCACIGAAKQVTTTVFNTVCKGDCGCTPTITWTAKGPCVTAPAPKDEKPGGKGGEEEAQETVEPPQEEEIDDAEAGY</sequence>
<evidence type="ECO:0000313" key="3">
    <source>
        <dbReference type="EMBL" id="KAF3087272.1"/>
    </source>
</evidence>
<evidence type="ECO:0000256" key="2">
    <source>
        <dbReference type="SAM" id="SignalP"/>
    </source>
</evidence>
<dbReference type="EMBL" id="WIQW01000078">
    <property type="protein sequence ID" value="KAF3087272.1"/>
    <property type="molecule type" value="Genomic_DNA"/>
</dbReference>
<organism evidence="3 4">
    <name type="scientific">Orbilia oligospora</name>
    <name type="common">Nematode-trapping fungus</name>
    <name type="synonym">Arthrobotrys oligospora</name>
    <dbReference type="NCBI Taxonomy" id="2813651"/>
    <lineage>
        <taxon>Eukaryota</taxon>
        <taxon>Fungi</taxon>
        <taxon>Dikarya</taxon>
        <taxon>Ascomycota</taxon>
        <taxon>Pezizomycotina</taxon>
        <taxon>Orbiliomycetes</taxon>
        <taxon>Orbiliales</taxon>
        <taxon>Orbiliaceae</taxon>
        <taxon>Orbilia</taxon>
    </lineage>
</organism>
<proteinExistence type="predicted"/>
<feature type="region of interest" description="Disordered" evidence="1">
    <location>
        <begin position="175"/>
        <end position="215"/>
    </location>
</feature>
<evidence type="ECO:0000313" key="4">
    <source>
        <dbReference type="Proteomes" id="UP000475325"/>
    </source>
</evidence>
<accession>A0A7C8J173</accession>
<feature type="compositionally biased region" description="Acidic residues" evidence="1">
    <location>
        <begin position="194"/>
        <end position="215"/>
    </location>
</feature>
<gene>
    <name evidence="3" type="ORF">TWF102_010567</name>
</gene>
<dbReference type="Proteomes" id="UP000475325">
    <property type="component" value="Unassembled WGS sequence"/>
</dbReference>
<keyword evidence="2" id="KW-0732">Signal</keyword>
<name>A0A7C8J173_ORBOL</name>
<feature type="signal peptide" evidence="2">
    <location>
        <begin position="1"/>
        <end position="17"/>
    </location>
</feature>